<dbReference type="Proteomes" id="UP000827284">
    <property type="component" value="Unassembled WGS sequence"/>
</dbReference>
<accession>A0A9P3HIF8</accession>
<dbReference type="AlphaFoldDB" id="A0A9P3HIF8"/>
<protein>
    <submittedName>
        <fullName evidence="2">Uncharacterized protein</fullName>
    </submittedName>
</protein>
<dbReference type="InterPro" id="IPR014752">
    <property type="entry name" value="Arrestin-like_C"/>
</dbReference>
<feature type="region of interest" description="Disordered" evidence="1">
    <location>
        <begin position="426"/>
        <end position="447"/>
    </location>
</feature>
<dbReference type="Gene3D" id="2.60.40.640">
    <property type="match status" value="1"/>
</dbReference>
<reference evidence="2" key="1">
    <citation type="submission" date="2021-11" db="EMBL/GenBank/DDBJ databases">
        <authorList>
            <person name="Herlambang A."/>
            <person name="Guo Y."/>
            <person name="Takashima Y."/>
            <person name="Nishizawa T."/>
        </authorList>
    </citation>
    <scope>NUCLEOTIDE SEQUENCE</scope>
    <source>
        <strain evidence="2">E1425</strain>
    </source>
</reference>
<gene>
    <name evidence="2" type="ORF">EMPS_09565</name>
</gene>
<dbReference type="EMBL" id="BQFW01000013">
    <property type="protein sequence ID" value="GJJ77206.1"/>
    <property type="molecule type" value="Genomic_DNA"/>
</dbReference>
<name>A0A9P3HIF8_9FUNG</name>
<comment type="caution">
    <text evidence="2">The sequence shown here is derived from an EMBL/GenBank/DDBJ whole genome shotgun (WGS) entry which is preliminary data.</text>
</comment>
<evidence type="ECO:0000256" key="1">
    <source>
        <dbReference type="SAM" id="MobiDB-lite"/>
    </source>
</evidence>
<evidence type="ECO:0000313" key="2">
    <source>
        <dbReference type="EMBL" id="GJJ77206.1"/>
    </source>
</evidence>
<keyword evidence="3" id="KW-1185">Reference proteome</keyword>
<organism evidence="2 3">
    <name type="scientific">Entomortierella parvispora</name>
    <dbReference type="NCBI Taxonomy" id="205924"/>
    <lineage>
        <taxon>Eukaryota</taxon>
        <taxon>Fungi</taxon>
        <taxon>Fungi incertae sedis</taxon>
        <taxon>Mucoromycota</taxon>
        <taxon>Mortierellomycotina</taxon>
        <taxon>Mortierellomycetes</taxon>
        <taxon>Mortierellales</taxon>
        <taxon>Mortierellaceae</taxon>
        <taxon>Entomortierella</taxon>
    </lineage>
</organism>
<evidence type="ECO:0000313" key="3">
    <source>
        <dbReference type="Proteomes" id="UP000827284"/>
    </source>
</evidence>
<reference evidence="2" key="2">
    <citation type="journal article" date="2022" name="Microbiol. Resour. Announc.">
        <title>Whole-Genome Sequence of Entomortierella parvispora E1425, a Mucoromycotan Fungus Associated with Burkholderiaceae-Related Endosymbiotic Bacteria.</title>
        <authorList>
            <person name="Herlambang A."/>
            <person name="Guo Y."/>
            <person name="Takashima Y."/>
            <person name="Narisawa K."/>
            <person name="Ohta H."/>
            <person name="Nishizawa T."/>
        </authorList>
    </citation>
    <scope>NUCLEOTIDE SEQUENCE</scope>
    <source>
        <strain evidence="2">E1425</strain>
    </source>
</reference>
<proteinExistence type="predicted"/>
<sequence>MSGKLASSMNFTIEATLDTRAPFVIDLLGAPSAVIRDVTGKVRLVVNRPVLIKQISASFLGQAFVNVAVFGQSKLKVKSEPLTIDRIDASLISEPTYYLAGEYTFPFELSIPTDIPATDTSRIPPHSLLLEYYLVATAVPAGLLSRKKEWKRRLEISRVHVEQSSTSNALFGAKRADKIECSMYAPKFLPFGQDSIVLNVFMHAYSQENRVKKIEVKMLQNQWADLRTETHAASRRGRRFLLPTDPSYLITSSWRGQHVDTIVSLFNVLPVSEPFEIENPDNHCSTAWGREDPIEIVLKLLPEMMQPSEVLNWLKLVHVLQFTLHFAEESVRPMVVKTPVVVGKIIDGSWTDHVIWQVDADGQQRMDATEGEETEMQRRLRSELPEYGQEVADTTLLDANTHRVQNAMLFRETYPERGELIVPDVADDQPPVYEREEDIAEQQTVKA</sequence>
<dbReference type="OrthoDB" id="2423224at2759"/>